<name>A0A553K6C8_9ACTN</name>
<dbReference type="RefSeq" id="WP_143937315.1">
    <property type="nucleotide sequence ID" value="NZ_VKKG01000001.1"/>
</dbReference>
<feature type="transmembrane region" description="Helical" evidence="1">
    <location>
        <begin position="121"/>
        <end position="137"/>
    </location>
</feature>
<protein>
    <submittedName>
        <fullName evidence="2">Uncharacterized protein</fullName>
    </submittedName>
</protein>
<dbReference type="EMBL" id="VKKG01000001">
    <property type="protein sequence ID" value="TRY20231.1"/>
    <property type="molecule type" value="Genomic_DNA"/>
</dbReference>
<keyword evidence="1" id="KW-0472">Membrane</keyword>
<feature type="transmembrane region" description="Helical" evidence="1">
    <location>
        <begin position="95"/>
        <end position="115"/>
    </location>
</feature>
<comment type="caution">
    <text evidence="2">The sequence shown here is derived from an EMBL/GenBank/DDBJ whole genome shotgun (WGS) entry which is preliminary data.</text>
</comment>
<dbReference type="AlphaFoldDB" id="A0A553K6C8"/>
<evidence type="ECO:0000256" key="1">
    <source>
        <dbReference type="SAM" id="Phobius"/>
    </source>
</evidence>
<keyword evidence="1" id="KW-0812">Transmembrane</keyword>
<feature type="transmembrane region" description="Helical" evidence="1">
    <location>
        <begin position="40"/>
        <end position="57"/>
    </location>
</feature>
<sequence length="146" mass="14547">MAQVDAPRTEPLIRATALGHVDVPASGVGFWRQVWSRRHTVAAIVAAGLLFLLLVSARGSAGGLELALLAVAATVGALTLATYVPPAGVATRAHLSGGACAVLPVVATLGAPVLLSQAAAGLAPVLVLLACYALAAGKRITDHATC</sequence>
<dbReference type="OrthoDB" id="3732339at2"/>
<reference evidence="2 3" key="1">
    <citation type="submission" date="2019-07" db="EMBL/GenBank/DDBJ databases">
        <authorList>
            <person name="Zhou L.-Y."/>
        </authorList>
    </citation>
    <scope>NUCLEOTIDE SEQUENCE [LARGE SCALE GENOMIC DNA]</scope>
    <source>
        <strain evidence="2 3">YIM 101269</strain>
    </source>
</reference>
<feature type="transmembrane region" description="Helical" evidence="1">
    <location>
        <begin position="63"/>
        <end position="83"/>
    </location>
</feature>
<accession>A0A553K6C8</accession>
<dbReference type="Proteomes" id="UP000317638">
    <property type="component" value="Unassembled WGS sequence"/>
</dbReference>
<gene>
    <name evidence="2" type="ORF">FOJ82_05050</name>
</gene>
<evidence type="ECO:0000313" key="3">
    <source>
        <dbReference type="Proteomes" id="UP000317638"/>
    </source>
</evidence>
<keyword evidence="3" id="KW-1185">Reference proteome</keyword>
<evidence type="ECO:0000313" key="2">
    <source>
        <dbReference type="EMBL" id="TRY20231.1"/>
    </source>
</evidence>
<proteinExistence type="predicted"/>
<organism evidence="2 3">
    <name type="scientific">Tessaracoccus rhinocerotis</name>
    <dbReference type="NCBI Taxonomy" id="1689449"/>
    <lineage>
        <taxon>Bacteria</taxon>
        <taxon>Bacillati</taxon>
        <taxon>Actinomycetota</taxon>
        <taxon>Actinomycetes</taxon>
        <taxon>Propionibacteriales</taxon>
        <taxon>Propionibacteriaceae</taxon>
        <taxon>Tessaracoccus</taxon>
    </lineage>
</organism>
<keyword evidence="1" id="KW-1133">Transmembrane helix</keyword>